<gene>
    <name evidence="2" type="ORF">ISO4_01025</name>
</gene>
<evidence type="ECO:0000313" key="2">
    <source>
        <dbReference type="EMBL" id="MBF5052423.1"/>
    </source>
</evidence>
<keyword evidence="3" id="KW-1185">Reference proteome</keyword>
<comment type="caution">
    <text evidence="2">The sequence shown here is derived from an EMBL/GenBank/DDBJ whole genome shotgun (WGS) entry which is preliminary data.</text>
</comment>
<evidence type="ECO:0000313" key="3">
    <source>
        <dbReference type="Proteomes" id="UP000644441"/>
    </source>
</evidence>
<evidence type="ECO:0000259" key="1">
    <source>
        <dbReference type="Pfam" id="PF03235"/>
    </source>
</evidence>
<organism evidence="2 3">
    <name type="scientific">Alloalcanivorax venustensis ISO4</name>
    <dbReference type="NCBI Taxonomy" id="1177184"/>
    <lineage>
        <taxon>Bacteria</taxon>
        <taxon>Pseudomonadati</taxon>
        <taxon>Pseudomonadota</taxon>
        <taxon>Gammaproteobacteria</taxon>
        <taxon>Oceanospirillales</taxon>
        <taxon>Alcanivoracaceae</taxon>
        <taxon>Alloalcanivorax</taxon>
    </lineage>
</organism>
<reference evidence="2 3" key="1">
    <citation type="submission" date="2012-09" db="EMBL/GenBank/DDBJ databases">
        <title>Genome Sequence of alkane-degrading Bacterium Alcanivorax venustensis ISO4.</title>
        <authorList>
            <person name="Lai Q."/>
            <person name="Shao Z."/>
        </authorList>
    </citation>
    <scope>NUCLEOTIDE SEQUENCE [LARGE SCALE GENOMIC DNA]</scope>
    <source>
        <strain evidence="2 3">ISO4</strain>
    </source>
</reference>
<proteinExistence type="predicted"/>
<name>A0ABS0AE47_9GAMM</name>
<feature type="domain" description="GmrSD restriction endonucleases N-terminal" evidence="1">
    <location>
        <begin position="11"/>
        <end position="240"/>
    </location>
</feature>
<dbReference type="EMBL" id="ARXR01000006">
    <property type="protein sequence ID" value="MBF5052423.1"/>
    <property type="molecule type" value="Genomic_DNA"/>
</dbReference>
<dbReference type="InterPro" id="IPR004919">
    <property type="entry name" value="GmrSD_N"/>
</dbReference>
<sequence>MSSIGSQINYKQLLDRHGTIRVPMIQRDYAQGRPSETEVRDAFLDALERALQKPTGDPALPLNLDFVYGSVEGGDGQTRFTPLDGQQRLTTLYLLHWYLAWSDEAWTTFERVFLCNGRSRFAYSTRPSSNEFFDALTCYRPGYAPGDVSDLAKLIADQPWYFRSWRLDPTIQSVLHMLNAIHQRFALSEGLFMRLLDEKAPAITFQLLDLRNFGLSDDLYIKMNARGKPLTAFEMFKARYEEELAGQLEGETFALGGQQFNAAEYVSRRLDTNWADLFWKHRKKGSELYDDAFMNIFRIVALVSRTPESDQYLDDVGKLRKGINPPSYHDFHTQCWLDEPFTRFLVGLLDTWCTPSGELRQLLPDTRYFNEPAFFRKITVDGANCSYVELVQLVAYTQFILAHGSGSVDAFQEWMRIIRNLVVNTAYNRPDDFRRSVQGVMVMLEHTSDILTHMAQSERPVTGFNELQLEEEKVKAQLILADDGWRPLLDRAEAHGYFRGQVGFLLEFAGVTAKCTDSAPESWSSSDHADYQDAFLRDLELAETMFSAQGLLDPGKYLWQRALLTLGDYLLPSGRNRSFVVNATTEEASWKRLLSGAGARAKRSRALLKTLFSKLSPGVDLADQLNSVIEGDKALEVWRQEAAHCPAVLDYCERKMIRIDERGHIYLLKRSQMNGAHAELFTFCLYKQLSAGGIKLSSLRADYQSVNDTYSEPHISLSSDQLNVLLTIEIGLGENEYLVYLPIPDDVALAGIFLKSQFEEVEGRYQRTVDRALIVDFLQELDTEIEAHPRGVA</sequence>
<accession>A0ABS0AE47</accession>
<dbReference type="Pfam" id="PF03235">
    <property type="entry name" value="GmrSD_N"/>
    <property type="match status" value="1"/>
</dbReference>
<dbReference type="Proteomes" id="UP000644441">
    <property type="component" value="Unassembled WGS sequence"/>
</dbReference>
<dbReference type="RefSeq" id="WP_194855392.1">
    <property type="nucleotide sequence ID" value="NZ_ARXR01000006.1"/>
</dbReference>
<protein>
    <recommendedName>
        <fullName evidence="1">GmrSD restriction endonucleases N-terminal domain-containing protein</fullName>
    </recommendedName>
</protein>